<gene>
    <name evidence="2" type="ORF">LCR_16345</name>
</gene>
<name>A0A175VG57_AEREN</name>
<evidence type="ECO:0000313" key="3">
    <source>
        <dbReference type="Proteomes" id="UP000078435"/>
    </source>
</evidence>
<evidence type="ECO:0000313" key="2">
    <source>
        <dbReference type="EMBL" id="KXU79694.1"/>
    </source>
</evidence>
<dbReference type="RefSeq" id="WP_026458282.1">
    <property type="nucleotide sequence ID" value="NZ_JMGO02000006.1"/>
</dbReference>
<proteinExistence type="predicted"/>
<evidence type="ECO:0008006" key="4">
    <source>
        <dbReference type="Google" id="ProtNLM"/>
    </source>
</evidence>
<reference evidence="2 3" key="1">
    <citation type="submission" date="2016-02" db="EMBL/GenBank/DDBJ databases">
        <title>Draft genome sequence of Aeromonas trota strain 1999lcr isolated from cerebrospinal fluid (CSF).</title>
        <authorList>
            <person name="Dallagassa C.B."/>
            <person name="Prediger K.C."/>
            <person name="Weiss V.A."/>
            <person name="Assis F.E."/>
            <person name="Baura V."/>
            <person name="Cruz L.M."/>
            <person name="Souza E.M."/>
            <person name="Pedrosa F.O."/>
            <person name="Fadel-Picheth C.M."/>
        </authorList>
    </citation>
    <scope>NUCLEOTIDE SEQUENCE [LARGE SCALE GENOMIC DNA]</scope>
    <source>
        <strain evidence="2 3">1999lcr</strain>
    </source>
</reference>
<dbReference type="Proteomes" id="UP000078435">
    <property type="component" value="Unassembled WGS sequence"/>
</dbReference>
<sequence>MTNHRLALCCLLFCSLFFASPTRAGDVFTHISPESERDMRALYTHDLLQLALEKTRDSHGDYELRLAPPMNRVRMRQAMKANLYPNLFASDTPQPAAISDSLDYVRFSVELGLLGYRICFVSPQQAQAVANVSTLAQLRQFVHGQGRGWQDVAILRNAGLRVQEVDSYERLFRLVARGRVDLFCRGVNEVFIEQEQHGDLPALTVDRRLVLHYPFLHLFYTNKANQAAIQRISEGIRLAWQDGSLQRLWLHHFKPSLDQAKLDERLYFELPNPLLKEMDFDYRAYYYDPLKGQFGPGLP</sequence>
<accession>A0A175VG57</accession>
<dbReference type="AlphaFoldDB" id="A0A175VG57"/>
<dbReference type="OrthoDB" id="547680at2"/>
<dbReference type="EMBL" id="JMGO02000006">
    <property type="protein sequence ID" value="KXU79694.1"/>
    <property type="molecule type" value="Genomic_DNA"/>
</dbReference>
<organism evidence="2 3">
    <name type="scientific">Aeromonas enteropelogenes</name>
    <name type="common">Aeromonas trota</name>
    <dbReference type="NCBI Taxonomy" id="29489"/>
    <lineage>
        <taxon>Bacteria</taxon>
        <taxon>Pseudomonadati</taxon>
        <taxon>Pseudomonadota</taxon>
        <taxon>Gammaproteobacteria</taxon>
        <taxon>Aeromonadales</taxon>
        <taxon>Aeromonadaceae</taxon>
        <taxon>Aeromonas</taxon>
    </lineage>
</organism>
<dbReference type="SUPFAM" id="SSF53850">
    <property type="entry name" value="Periplasmic binding protein-like II"/>
    <property type="match status" value="1"/>
</dbReference>
<keyword evidence="1" id="KW-0732">Signal</keyword>
<comment type="caution">
    <text evidence="2">The sequence shown here is derived from an EMBL/GenBank/DDBJ whole genome shotgun (WGS) entry which is preliminary data.</text>
</comment>
<feature type="chain" id="PRO_5008042874" description="Solute-binding protein family 3/N-terminal domain-containing protein" evidence="1">
    <location>
        <begin position="25"/>
        <end position="299"/>
    </location>
</feature>
<protein>
    <recommendedName>
        <fullName evidence="4">Solute-binding protein family 3/N-terminal domain-containing protein</fullName>
    </recommendedName>
</protein>
<feature type="signal peptide" evidence="1">
    <location>
        <begin position="1"/>
        <end position="24"/>
    </location>
</feature>
<evidence type="ECO:0000256" key="1">
    <source>
        <dbReference type="SAM" id="SignalP"/>
    </source>
</evidence>